<keyword evidence="2" id="KW-1185">Reference proteome</keyword>
<dbReference type="OrthoDB" id="1302145at2759"/>
<accession>A0A8H4AKX4</accession>
<dbReference type="AlphaFoldDB" id="A0A8H4AKX4"/>
<reference evidence="1 2" key="1">
    <citation type="journal article" date="2019" name="Environ. Microbiol.">
        <title>At the nexus of three kingdoms: the genome of the mycorrhizal fungus Gigaspora margarita provides insights into plant, endobacterial and fungal interactions.</title>
        <authorList>
            <person name="Venice F."/>
            <person name="Ghignone S."/>
            <person name="Salvioli di Fossalunga A."/>
            <person name="Amselem J."/>
            <person name="Novero M."/>
            <person name="Xianan X."/>
            <person name="Sedzielewska Toro K."/>
            <person name="Morin E."/>
            <person name="Lipzen A."/>
            <person name="Grigoriev I.V."/>
            <person name="Henrissat B."/>
            <person name="Martin F.M."/>
            <person name="Bonfante P."/>
        </authorList>
    </citation>
    <scope>NUCLEOTIDE SEQUENCE [LARGE SCALE GENOMIC DNA]</scope>
    <source>
        <strain evidence="1 2">BEG34</strain>
    </source>
</reference>
<name>A0A8H4AKX4_GIGMA</name>
<proteinExistence type="predicted"/>
<evidence type="ECO:0000313" key="1">
    <source>
        <dbReference type="EMBL" id="KAF0507606.1"/>
    </source>
</evidence>
<evidence type="ECO:0008006" key="3">
    <source>
        <dbReference type="Google" id="ProtNLM"/>
    </source>
</evidence>
<evidence type="ECO:0000313" key="2">
    <source>
        <dbReference type="Proteomes" id="UP000439903"/>
    </source>
</evidence>
<organism evidence="1 2">
    <name type="scientific">Gigaspora margarita</name>
    <dbReference type="NCBI Taxonomy" id="4874"/>
    <lineage>
        <taxon>Eukaryota</taxon>
        <taxon>Fungi</taxon>
        <taxon>Fungi incertae sedis</taxon>
        <taxon>Mucoromycota</taxon>
        <taxon>Glomeromycotina</taxon>
        <taxon>Glomeromycetes</taxon>
        <taxon>Diversisporales</taxon>
        <taxon>Gigasporaceae</taxon>
        <taxon>Gigaspora</taxon>
    </lineage>
</organism>
<sequence length="347" mass="40536">MNFIPYTRAPVGATLHKLVLWFSEDFEFKPEIFYSIGRNKLFFSRLQHLSLEVIPEFNIGNVTTFLWVLAKNITTIGSLKLEFYSNYEPRLFLSLFYALIRIIKSQEQLRLFKLVGEKYPTEFYGIISALEKTLRIRNCNAKLLLDYKISTLEVIDCPIDVQTIPLILEKSGLLLQRLSFVQAESDNICEEFLFLEALKSFCPNITYLSIKQIEFSKQLLELIGNLQNLQFLSLHWFVDDIPAEVLKIRVMQCAQILPLTLQYLDFGNNWLPYLDIFLNHCNAPLKKLLIYSLDDEKNTGALIEFCIRNKSLNYVGIYRDYDLDEKFRKEVEAYVALVPCERIIVNC</sequence>
<dbReference type="EMBL" id="WTPW01000480">
    <property type="protein sequence ID" value="KAF0507606.1"/>
    <property type="molecule type" value="Genomic_DNA"/>
</dbReference>
<dbReference type="Proteomes" id="UP000439903">
    <property type="component" value="Unassembled WGS sequence"/>
</dbReference>
<protein>
    <recommendedName>
        <fullName evidence="3">FBD domain-containing protein</fullName>
    </recommendedName>
</protein>
<gene>
    <name evidence="1" type="ORF">F8M41_018986</name>
</gene>
<comment type="caution">
    <text evidence="1">The sequence shown here is derived from an EMBL/GenBank/DDBJ whole genome shotgun (WGS) entry which is preliminary data.</text>
</comment>